<reference evidence="1 2" key="1">
    <citation type="submission" date="2023-07" db="EMBL/GenBank/DDBJ databases">
        <title>Sorghum-associated microbial communities from plants grown in Nebraska, USA.</title>
        <authorList>
            <person name="Schachtman D."/>
        </authorList>
    </citation>
    <scope>NUCLEOTIDE SEQUENCE [LARGE SCALE GENOMIC DNA]</scope>
    <source>
        <strain evidence="1 2">4138</strain>
    </source>
</reference>
<organism evidence="1 2">
    <name type="scientific">Rheinheimera soli</name>
    <dbReference type="NCBI Taxonomy" id="443616"/>
    <lineage>
        <taxon>Bacteria</taxon>
        <taxon>Pseudomonadati</taxon>
        <taxon>Pseudomonadota</taxon>
        <taxon>Gammaproteobacteria</taxon>
        <taxon>Chromatiales</taxon>
        <taxon>Chromatiaceae</taxon>
        <taxon>Rheinheimera</taxon>
    </lineage>
</organism>
<comment type="caution">
    <text evidence="1">The sequence shown here is derived from an EMBL/GenBank/DDBJ whole genome shotgun (WGS) entry which is preliminary data.</text>
</comment>
<sequence length="103" mass="11444">MSKGNINITISGGSGEFGNIVQGDNNNMSSTTKRALEDFNSNISDLIRTGNVTEDQIESLKREVDLLARGNNDKDLVDRARVLYEKYSWAINPLKKLFAIILP</sequence>
<gene>
    <name evidence="1" type="ORF">J2W69_002937</name>
</gene>
<proteinExistence type="predicted"/>
<accession>A0ABU1W2B8</accession>
<keyword evidence="2" id="KW-1185">Reference proteome</keyword>
<evidence type="ECO:0000313" key="2">
    <source>
        <dbReference type="Proteomes" id="UP001257909"/>
    </source>
</evidence>
<protein>
    <submittedName>
        <fullName evidence="1">Uncharacterized protein</fullName>
    </submittedName>
</protein>
<dbReference type="RefSeq" id="WP_310279766.1">
    <property type="nucleotide sequence ID" value="NZ_JAVDWR010000011.1"/>
</dbReference>
<dbReference type="EMBL" id="JAVDWR010000011">
    <property type="protein sequence ID" value="MDR7121980.1"/>
    <property type="molecule type" value="Genomic_DNA"/>
</dbReference>
<dbReference type="Proteomes" id="UP001257909">
    <property type="component" value="Unassembled WGS sequence"/>
</dbReference>
<name>A0ABU1W2B8_9GAMM</name>
<evidence type="ECO:0000313" key="1">
    <source>
        <dbReference type="EMBL" id="MDR7121980.1"/>
    </source>
</evidence>